<feature type="compositionally biased region" description="Low complexity" evidence="1">
    <location>
        <begin position="49"/>
        <end position="60"/>
    </location>
</feature>
<comment type="caution">
    <text evidence="2">The sequence shown here is derived from an EMBL/GenBank/DDBJ whole genome shotgun (WGS) entry which is preliminary data.</text>
</comment>
<organism evidence="2 3">
    <name type="scientific">Arthrobotrys musiformis</name>
    <dbReference type="NCBI Taxonomy" id="47236"/>
    <lineage>
        <taxon>Eukaryota</taxon>
        <taxon>Fungi</taxon>
        <taxon>Dikarya</taxon>
        <taxon>Ascomycota</taxon>
        <taxon>Pezizomycotina</taxon>
        <taxon>Orbiliomycetes</taxon>
        <taxon>Orbiliales</taxon>
        <taxon>Orbiliaceae</taxon>
        <taxon>Arthrobotrys</taxon>
    </lineage>
</organism>
<protein>
    <submittedName>
        <fullName evidence="2">Uncharacterized protein</fullName>
    </submittedName>
</protein>
<dbReference type="EMBL" id="JAVHJL010000004">
    <property type="protein sequence ID" value="KAK6505370.1"/>
    <property type="molecule type" value="Genomic_DNA"/>
</dbReference>
<keyword evidence="3" id="KW-1185">Reference proteome</keyword>
<feature type="compositionally biased region" description="Basic and acidic residues" evidence="1">
    <location>
        <begin position="61"/>
        <end position="75"/>
    </location>
</feature>
<sequence length="102" mass="11517">MSLLRRPPTKILLTAEEVRHSLEQAAKEEELRNLENERLRQIEEHKQKQMQAVQQQQQAAENKKSTRTRSRDDRIGVGSSRAAGGAGGAGSSRMTEHTRNAR</sequence>
<accession>A0AAV9WBY7</accession>
<feature type="region of interest" description="Disordered" evidence="1">
    <location>
        <begin position="44"/>
        <end position="102"/>
    </location>
</feature>
<gene>
    <name evidence="2" type="ORF">TWF481_007276</name>
</gene>
<reference evidence="2 3" key="1">
    <citation type="submission" date="2023-08" db="EMBL/GenBank/DDBJ databases">
        <authorList>
            <person name="Palmer J.M."/>
        </authorList>
    </citation>
    <scope>NUCLEOTIDE SEQUENCE [LARGE SCALE GENOMIC DNA]</scope>
    <source>
        <strain evidence="2 3">TWF481</strain>
    </source>
</reference>
<evidence type="ECO:0000313" key="2">
    <source>
        <dbReference type="EMBL" id="KAK6505370.1"/>
    </source>
</evidence>
<proteinExistence type="predicted"/>
<dbReference type="AlphaFoldDB" id="A0AAV9WBY7"/>
<evidence type="ECO:0000313" key="3">
    <source>
        <dbReference type="Proteomes" id="UP001370758"/>
    </source>
</evidence>
<evidence type="ECO:0000256" key="1">
    <source>
        <dbReference type="SAM" id="MobiDB-lite"/>
    </source>
</evidence>
<name>A0AAV9WBY7_9PEZI</name>
<dbReference type="Proteomes" id="UP001370758">
    <property type="component" value="Unassembled WGS sequence"/>
</dbReference>